<evidence type="ECO:0000256" key="8">
    <source>
        <dbReference type="ARBA" id="ARBA00035344"/>
    </source>
</evidence>
<dbReference type="OrthoDB" id="5988811at2759"/>
<evidence type="ECO:0000256" key="6">
    <source>
        <dbReference type="ARBA" id="ARBA00023274"/>
    </source>
</evidence>
<gene>
    <name evidence="10" type="ORF">HCN44_002990</name>
</gene>
<evidence type="ECO:0000256" key="5">
    <source>
        <dbReference type="ARBA" id="ARBA00023128"/>
    </source>
</evidence>
<protein>
    <recommendedName>
        <fullName evidence="7">Small ribosomal subunit protein mS26</fullName>
    </recommendedName>
    <alternativeName>
        <fullName evidence="8">28S ribosomal protein S26, mitochondrial</fullName>
    </alternativeName>
</protein>
<keyword evidence="3" id="KW-0809">Transit peptide</keyword>
<name>A0A835CRP5_APHGI</name>
<evidence type="ECO:0000256" key="4">
    <source>
        <dbReference type="ARBA" id="ARBA00022980"/>
    </source>
</evidence>
<evidence type="ECO:0000256" key="9">
    <source>
        <dbReference type="SAM" id="Coils"/>
    </source>
</evidence>
<evidence type="ECO:0000313" key="11">
    <source>
        <dbReference type="Proteomes" id="UP000639338"/>
    </source>
</evidence>
<dbReference type="PANTHER" id="PTHR21035">
    <property type="entry name" value="28S RIBOSOMAL PROTEIN S26, MITOCHONDRIAL"/>
    <property type="match status" value="1"/>
</dbReference>
<dbReference type="Pfam" id="PF14943">
    <property type="entry name" value="MRP-S26"/>
    <property type="match status" value="1"/>
</dbReference>
<evidence type="ECO:0000256" key="2">
    <source>
        <dbReference type="ARBA" id="ARBA00009672"/>
    </source>
</evidence>
<reference evidence="10 11" key="1">
    <citation type="submission" date="2020-08" db="EMBL/GenBank/DDBJ databases">
        <title>Aphidius gifuensis genome sequencing and assembly.</title>
        <authorList>
            <person name="Du Z."/>
        </authorList>
    </citation>
    <scope>NUCLEOTIDE SEQUENCE [LARGE SCALE GENOMIC DNA]</scope>
    <source>
        <strain evidence="10">YNYX2018</strain>
        <tissue evidence="10">Adults</tissue>
    </source>
</reference>
<organism evidence="10 11">
    <name type="scientific">Aphidius gifuensis</name>
    <name type="common">Parasitoid wasp</name>
    <dbReference type="NCBI Taxonomy" id="684658"/>
    <lineage>
        <taxon>Eukaryota</taxon>
        <taxon>Metazoa</taxon>
        <taxon>Ecdysozoa</taxon>
        <taxon>Arthropoda</taxon>
        <taxon>Hexapoda</taxon>
        <taxon>Insecta</taxon>
        <taxon>Pterygota</taxon>
        <taxon>Neoptera</taxon>
        <taxon>Endopterygota</taxon>
        <taxon>Hymenoptera</taxon>
        <taxon>Apocrita</taxon>
        <taxon>Ichneumonoidea</taxon>
        <taxon>Braconidae</taxon>
        <taxon>Aphidiinae</taxon>
        <taxon>Aphidius</taxon>
    </lineage>
</organism>
<keyword evidence="5" id="KW-0496">Mitochondrion</keyword>
<comment type="similarity">
    <text evidence="2">Belongs to the mitochondrion-specific ribosomal protein mS26 family.</text>
</comment>
<dbReference type="EMBL" id="JACMRX010000004">
    <property type="protein sequence ID" value="KAF7991428.1"/>
    <property type="molecule type" value="Genomic_DNA"/>
</dbReference>
<evidence type="ECO:0000313" key="10">
    <source>
        <dbReference type="EMBL" id="KAF7991428.1"/>
    </source>
</evidence>
<feature type="coiled-coil region" evidence="9">
    <location>
        <begin position="131"/>
        <end position="165"/>
    </location>
</feature>
<sequence>MLRSSIGVGSKLTGQIGANEFVGLNNVYSQTIRWRKRKPMRLGTAKTKLFRVPPRIRLPEEESIEILRLSNNYRTYMKSIKAHMVKIVAANEVQFDEALMDQLEQEDYEKCMKLNDEWNEKVRISREKRHKELMDKRIEHALIKMKEKEEKKLNIMKNIEEQVRKMKIEAKTFITADNIDQAIEEALQNVVSYNSVIDLQGKIYEGVYTPEPRKTRRSQPTE</sequence>
<evidence type="ECO:0000256" key="3">
    <source>
        <dbReference type="ARBA" id="ARBA00022946"/>
    </source>
</evidence>
<keyword evidence="11" id="KW-1185">Reference proteome</keyword>
<evidence type="ECO:0000256" key="1">
    <source>
        <dbReference type="ARBA" id="ARBA00004173"/>
    </source>
</evidence>
<dbReference type="Proteomes" id="UP000639338">
    <property type="component" value="Unassembled WGS sequence"/>
</dbReference>
<dbReference type="InterPro" id="IPR026140">
    <property type="entry name" value="Ribosomal_mS26"/>
</dbReference>
<proteinExistence type="inferred from homology"/>
<comment type="subcellular location">
    <subcellularLocation>
        <location evidence="1">Mitochondrion</location>
    </subcellularLocation>
</comment>
<accession>A0A835CRP5</accession>
<keyword evidence="9" id="KW-0175">Coiled coil</keyword>
<dbReference type="AlphaFoldDB" id="A0A835CRP5"/>
<keyword evidence="6" id="KW-0687">Ribonucleoprotein</keyword>
<dbReference type="GO" id="GO:0005763">
    <property type="term" value="C:mitochondrial small ribosomal subunit"/>
    <property type="evidence" value="ECO:0007669"/>
    <property type="project" value="InterPro"/>
</dbReference>
<evidence type="ECO:0000256" key="7">
    <source>
        <dbReference type="ARBA" id="ARBA00035138"/>
    </source>
</evidence>
<comment type="caution">
    <text evidence="10">The sequence shown here is derived from an EMBL/GenBank/DDBJ whole genome shotgun (WGS) entry which is preliminary data.</text>
</comment>
<keyword evidence="4" id="KW-0689">Ribosomal protein</keyword>
<dbReference type="PANTHER" id="PTHR21035:SF2">
    <property type="entry name" value="SMALL RIBOSOMAL SUBUNIT PROTEIN MS26"/>
    <property type="match status" value="1"/>
</dbReference>